<dbReference type="Proteomes" id="UP001597044">
    <property type="component" value="Unassembled WGS sequence"/>
</dbReference>
<feature type="domain" description="Ketosynthase family 3 (KS3)" evidence="4">
    <location>
        <begin position="1"/>
        <end position="456"/>
    </location>
</feature>
<dbReference type="InterPro" id="IPR008278">
    <property type="entry name" value="4-PPantetheinyl_Trfase_dom"/>
</dbReference>
<protein>
    <submittedName>
        <fullName evidence="5">Beta-ketoacyl synthase N-terminal-like domain-containing protein</fullName>
    </submittedName>
</protein>
<dbReference type="InterPro" id="IPR042104">
    <property type="entry name" value="PKS_dehydratase_sf"/>
</dbReference>
<evidence type="ECO:0000313" key="6">
    <source>
        <dbReference type="Proteomes" id="UP001597044"/>
    </source>
</evidence>
<evidence type="ECO:0000256" key="3">
    <source>
        <dbReference type="ARBA" id="ARBA00022679"/>
    </source>
</evidence>
<dbReference type="InterPro" id="IPR016035">
    <property type="entry name" value="Acyl_Trfase/lysoPLipase"/>
</dbReference>
<dbReference type="PANTHER" id="PTHR43775:SF37">
    <property type="entry name" value="SI:DKEY-61P9.11"/>
    <property type="match status" value="1"/>
</dbReference>
<comment type="caution">
    <text evidence="5">The sequence shown here is derived from an EMBL/GenBank/DDBJ whole genome shotgun (WGS) entry which is preliminary data.</text>
</comment>
<dbReference type="Pfam" id="PF02801">
    <property type="entry name" value="Ketoacyl-synt_C"/>
    <property type="match status" value="1"/>
</dbReference>
<dbReference type="InterPro" id="IPR014043">
    <property type="entry name" value="Acyl_transferase_dom"/>
</dbReference>
<dbReference type="InterPro" id="IPR014030">
    <property type="entry name" value="Ketoacyl_synth_N"/>
</dbReference>
<dbReference type="Gene3D" id="3.40.47.10">
    <property type="match status" value="1"/>
</dbReference>
<name>A0ABW3HCQ9_9GAMM</name>
<dbReference type="InterPro" id="IPR014031">
    <property type="entry name" value="Ketoacyl_synth_C"/>
</dbReference>
<evidence type="ECO:0000256" key="2">
    <source>
        <dbReference type="ARBA" id="ARBA00022553"/>
    </source>
</evidence>
<evidence type="ECO:0000256" key="1">
    <source>
        <dbReference type="ARBA" id="ARBA00022450"/>
    </source>
</evidence>
<dbReference type="SUPFAM" id="SSF53901">
    <property type="entry name" value="Thiolase-like"/>
    <property type="match status" value="1"/>
</dbReference>
<dbReference type="Gene3D" id="3.40.366.10">
    <property type="entry name" value="Malonyl-Coenzyme A Acyl Carrier Protein, domain 2"/>
    <property type="match status" value="1"/>
</dbReference>
<dbReference type="InterPro" id="IPR001227">
    <property type="entry name" value="Ac_transferase_dom_sf"/>
</dbReference>
<keyword evidence="2" id="KW-0597">Phosphoprotein</keyword>
<dbReference type="CDD" id="cd00833">
    <property type="entry name" value="PKS"/>
    <property type="match status" value="1"/>
</dbReference>
<dbReference type="PANTHER" id="PTHR43775">
    <property type="entry name" value="FATTY ACID SYNTHASE"/>
    <property type="match status" value="1"/>
</dbReference>
<evidence type="ECO:0000313" key="5">
    <source>
        <dbReference type="EMBL" id="MFD0949250.1"/>
    </source>
</evidence>
<sequence length="1501" mass="162822">MSRIAIIGMSCLFPGAANLGQYWDNICAGVDAISDVPEARWDARYYDPNSSAVDQFYCRRGGFVDDLADFDPLPFGIMPKLAEAAEPDQLLTLRVGYQALRDAGYDTRAFDRARTGVIIGRGNYVTPGVLRLEQHVRLVPQVLQTLQDLFPEMTEAALADVKQRLQGELTTYGPDVASSLIPNFTASRLANRLDLGGAAYTVDAACASSLLALEQASRLLSSGDAEMMMVGGVHLSHDPTFWATFCQLGALSRRGVIAPLSADADGILAGEGVGMVVLKRLEDATRDGDRIYAVIDAIGSASDGRSSSLVAPSVSGQLLALERAWAGLPIAKSAIGLVEAHGTGTPTGDGVELETLAQFFGPADDAPRAIIGSVKSMIGHAMPASGMASLIKTAMAIHHGVLPPTLHCQQAHPLMAKTRFRTLAAVQPWTVAAQERIAAVNAFGFGGINAHVVMSGVAAAEKLPALAEPKPVPTLASALLLQADTPEELLLALDAVIAGETPPPISLMPVPASSINGSSPANEALCRLVVLAPDNKRLLAARKIVAAGKSWSGRQQIWFSAQGLLSQGGKFAFVFPGVDSVFKPQADDLATYFKRPLPAHCESLDPAQDLPRVVRGLMGFNRFMHDVLGELGIAPHAYAGHSIGEWSAMLASGMMDQALSDRTNATLDVAAQQFPDVRFLAAACDVATLQNAMAGLDEIALSHDNCPHQVIACGREAVVAQVAERLREAGIFHQVLPIVSGFHSPLFIDHLPWYREFFNAAALQEPTTPVWSATLVDKFPVLEQAKRDTAIAHLLEPVRFRELTERLYDDGVRVFVQVGTGSLPGFISDTLAGRPHLALHSNHDARSGLVQLQQVCAALWVEGAHFDMRLLIAKAEANALPPAKMLAAMSGQTRRLALGVPLIRLRPATVKMPYLPPQQRTESVLFDGAMGGLVADALGDIDRVRQDIVSLWHQHQHQQLPNAVLPQAAGQTHEHTQTSALAKAQQAKAIHHVQQKYLCLEQSIACVRDHELYPQRQGWPIVADRHPVVPMTMEVLLLRDALREQLAQQHPGWHVVEVFDIKAFNWLVVSTPLNVELRLNSISDSCVRGEIVGYFSATLRIAAHWPSADKAPLPALIQACDTRVAANDLYQQQWMFHGPAYQGVTRFKGIGSNGIDGELRVPSGQGALLDNMGQLAGYWVMEQPENCLAMPIGVGSIRFYGPDPVPGESLQAQVRINHLDDLSCNSSHQLRTADDRLIISIDDWQTRRYQMDKAFWEASRLLSEYKVSREIAPNVVLFDDRYDTAILRDYLSRRYLTATERTVYDALSPRRKRSWLNGRVAAKDATRVFLQSRGISGVYPQEIIIENDALGAPHIHANVTNRLPDGLSLSIAHKGNLAVAIVSDEPVGIDLESIKERSQEFVQAAFGSDEQRLLNAVDEPEELVFTRGWVAKEVAAKQSGHGLAGAPKNWPVSAYQGGALRINNCWVYSIVLEGHVMGWSLPSALAEPLLMALADNQSEML</sequence>
<gene>
    <name evidence="5" type="ORF">ACFQ0F_02405</name>
</gene>
<dbReference type="SUPFAM" id="SSF52151">
    <property type="entry name" value="FabD/lysophospholipase-like"/>
    <property type="match status" value="1"/>
</dbReference>
<dbReference type="Pfam" id="PF00109">
    <property type="entry name" value="ketoacyl-synt"/>
    <property type="match status" value="1"/>
</dbReference>
<accession>A0ABW3HCQ9</accession>
<evidence type="ECO:0000259" key="4">
    <source>
        <dbReference type="PROSITE" id="PS52004"/>
    </source>
</evidence>
<dbReference type="EMBL" id="JBHTIT010000001">
    <property type="protein sequence ID" value="MFD0949250.1"/>
    <property type="molecule type" value="Genomic_DNA"/>
</dbReference>
<dbReference type="SUPFAM" id="SSF56214">
    <property type="entry name" value="4'-phosphopantetheinyl transferase"/>
    <property type="match status" value="2"/>
</dbReference>
<proteinExistence type="predicted"/>
<dbReference type="InterPro" id="IPR050091">
    <property type="entry name" value="PKS_NRPS_Biosynth_Enz"/>
</dbReference>
<dbReference type="PROSITE" id="PS52004">
    <property type="entry name" value="KS3_2"/>
    <property type="match status" value="1"/>
</dbReference>
<organism evidence="5 6">
    <name type="scientific">Paraperlucidibaca wandonensis</name>
    <dbReference type="NCBI Taxonomy" id="1268273"/>
    <lineage>
        <taxon>Bacteria</taxon>
        <taxon>Pseudomonadati</taxon>
        <taxon>Pseudomonadota</taxon>
        <taxon>Gammaproteobacteria</taxon>
        <taxon>Moraxellales</taxon>
        <taxon>Moraxellaceae</taxon>
        <taxon>Paraperlucidibaca</taxon>
    </lineage>
</organism>
<dbReference type="Pfam" id="PF00698">
    <property type="entry name" value="Acyl_transf_1"/>
    <property type="match status" value="1"/>
</dbReference>
<dbReference type="Pfam" id="PF01648">
    <property type="entry name" value="ACPS"/>
    <property type="match status" value="1"/>
</dbReference>
<dbReference type="InterPro" id="IPR037143">
    <property type="entry name" value="4-PPantetheinyl_Trfase_dom_sf"/>
</dbReference>
<dbReference type="InterPro" id="IPR016039">
    <property type="entry name" value="Thiolase-like"/>
</dbReference>
<dbReference type="Gene3D" id="3.10.129.110">
    <property type="entry name" value="Polyketide synthase dehydratase"/>
    <property type="match status" value="1"/>
</dbReference>
<dbReference type="SMART" id="SM00825">
    <property type="entry name" value="PKS_KS"/>
    <property type="match status" value="1"/>
</dbReference>
<keyword evidence="3" id="KW-0808">Transferase</keyword>
<dbReference type="Gene3D" id="3.90.470.20">
    <property type="entry name" value="4'-phosphopantetheinyl transferase domain"/>
    <property type="match status" value="2"/>
</dbReference>
<dbReference type="SMART" id="SM00827">
    <property type="entry name" value="PKS_AT"/>
    <property type="match status" value="1"/>
</dbReference>
<dbReference type="InterPro" id="IPR020841">
    <property type="entry name" value="PKS_Beta-ketoAc_synthase_dom"/>
</dbReference>
<keyword evidence="6" id="KW-1185">Reference proteome</keyword>
<keyword evidence="1" id="KW-0596">Phosphopantetheine</keyword>
<dbReference type="RefSeq" id="WP_379068718.1">
    <property type="nucleotide sequence ID" value="NZ_JBHTIT010000001.1"/>
</dbReference>
<reference evidence="6" key="1">
    <citation type="journal article" date="2019" name="Int. J. Syst. Evol. Microbiol.">
        <title>The Global Catalogue of Microorganisms (GCM) 10K type strain sequencing project: providing services to taxonomists for standard genome sequencing and annotation.</title>
        <authorList>
            <consortium name="The Broad Institute Genomics Platform"/>
            <consortium name="The Broad Institute Genome Sequencing Center for Infectious Disease"/>
            <person name="Wu L."/>
            <person name="Ma J."/>
        </authorList>
    </citation>
    <scope>NUCLEOTIDE SEQUENCE [LARGE SCALE GENOMIC DNA]</scope>
    <source>
        <strain evidence="6">CCUG 63419</strain>
    </source>
</reference>